<name>A0A175WDG4_9PEZI</name>
<dbReference type="PROSITE" id="PS50097">
    <property type="entry name" value="BTB"/>
    <property type="match status" value="1"/>
</dbReference>
<reference evidence="3 4" key="1">
    <citation type="journal article" date="2016" name="Genome Announc.">
        <title>Genome Sequence of Madurella mycetomatis mm55, Isolated from a Human Mycetoma Case in Sudan.</title>
        <authorList>
            <person name="Smit S."/>
            <person name="Derks M.F."/>
            <person name="Bervoets S."/>
            <person name="Fahal A."/>
            <person name="van Leeuwen W."/>
            <person name="van Belkum A."/>
            <person name="van de Sande W.W."/>
        </authorList>
    </citation>
    <scope>NUCLEOTIDE SEQUENCE [LARGE SCALE GENOMIC DNA]</scope>
    <source>
        <strain evidence="4">mm55</strain>
    </source>
</reference>
<dbReference type="PANTHER" id="PTHR47843">
    <property type="entry name" value="BTB DOMAIN-CONTAINING PROTEIN-RELATED"/>
    <property type="match status" value="1"/>
</dbReference>
<accession>A0A175WDG4</accession>
<comment type="caution">
    <text evidence="3">The sequence shown here is derived from an EMBL/GenBank/DDBJ whole genome shotgun (WGS) entry which is preliminary data.</text>
</comment>
<dbReference type="InterPro" id="IPR011333">
    <property type="entry name" value="SKP1/BTB/POZ_sf"/>
</dbReference>
<feature type="compositionally biased region" description="Polar residues" evidence="1">
    <location>
        <begin position="94"/>
        <end position="104"/>
    </location>
</feature>
<dbReference type="Pfam" id="PF00651">
    <property type="entry name" value="BTB"/>
    <property type="match status" value="1"/>
</dbReference>
<evidence type="ECO:0000259" key="2">
    <source>
        <dbReference type="PROSITE" id="PS50097"/>
    </source>
</evidence>
<feature type="region of interest" description="Disordered" evidence="1">
    <location>
        <begin position="80"/>
        <end position="104"/>
    </location>
</feature>
<keyword evidence="4" id="KW-1185">Reference proteome</keyword>
<sequence>MEAIDWEKIASSKLFKFFVGPERREFMVHSAIVARQSRVLNTLVNGNFSEAPEGHATLESVDEQTFVSFIQYAYTGDYSEKWPQRPDTPGEATSMRSQPNTASISCTCSQRQQEPSLWKTFKSTVNKRQSIFHPRPNTDAKQDYTDVFISHARLYIFADCYQISDLMCLTLSKLGQTLVLFKLYTRRVKDVVKLLEYCFGNPAPDELRSMLAVYTACKIEKMSKNESFKQLLMAENELSARLVEELIHRLR</sequence>
<dbReference type="AlphaFoldDB" id="A0A175WDG4"/>
<dbReference type="InterPro" id="IPR000210">
    <property type="entry name" value="BTB/POZ_dom"/>
</dbReference>
<dbReference type="EMBL" id="LCTW02000046">
    <property type="protein sequence ID" value="KXX80954.1"/>
    <property type="molecule type" value="Genomic_DNA"/>
</dbReference>
<evidence type="ECO:0000313" key="4">
    <source>
        <dbReference type="Proteomes" id="UP000078237"/>
    </source>
</evidence>
<protein>
    <submittedName>
        <fullName evidence="3">Rho-related BTB domain-containing protein 3</fullName>
    </submittedName>
</protein>
<proteinExistence type="predicted"/>
<dbReference type="STRING" id="100816.A0A175WDG4"/>
<evidence type="ECO:0000256" key="1">
    <source>
        <dbReference type="SAM" id="MobiDB-lite"/>
    </source>
</evidence>
<dbReference type="SUPFAM" id="SSF54695">
    <property type="entry name" value="POZ domain"/>
    <property type="match status" value="1"/>
</dbReference>
<dbReference type="VEuPathDB" id="FungiDB:MMYC01_203896"/>
<dbReference type="Gene3D" id="3.30.710.10">
    <property type="entry name" value="Potassium Channel Kv1.1, Chain A"/>
    <property type="match status" value="1"/>
</dbReference>
<dbReference type="Proteomes" id="UP000078237">
    <property type="component" value="Unassembled WGS sequence"/>
</dbReference>
<dbReference type="OrthoDB" id="4570891at2759"/>
<feature type="domain" description="BTB" evidence="2">
    <location>
        <begin position="13"/>
        <end position="82"/>
    </location>
</feature>
<gene>
    <name evidence="3" type="ORF">MMYC01_203896</name>
</gene>
<organism evidence="3 4">
    <name type="scientific">Madurella mycetomatis</name>
    <dbReference type="NCBI Taxonomy" id="100816"/>
    <lineage>
        <taxon>Eukaryota</taxon>
        <taxon>Fungi</taxon>
        <taxon>Dikarya</taxon>
        <taxon>Ascomycota</taxon>
        <taxon>Pezizomycotina</taxon>
        <taxon>Sordariomycetes</taxon>
        <taxon>Sordariomycetidae</taxon>
        <taxon>Sordariales</taxon>
        <taxon>Sordariales incertae sedis</taxon>
        <taxon>Madurella</taxon>
    </lineage>
</organism>
<evidence type="ECO:0000313" key="3">
    <source>
        <dbReference type="EMBL" id="KXX80954.1"/>
    </source>
</evidence>